<organism evidence="1 2">
    <name type="scientific">Entomophthora muscae</name>
    <dbReference type="NCBI Taxonomy" id="34485"/>
    <lineage>
        <taxon>Eukaryota</taxon>
        <taxon>Fungi</taxon>
        <taxon>Fungi incertae sedis</taxon>
        <taxon>Zoopagomycota</taxon>
        <taxon>Entomophthoromycotina</taxon>
        <taxon>Entomophthoromycetes</taxon>
        <taxon>Entomophthorales</taxon>
        <taxon>Entomophthoraceae</taxon>
        <taxon>Entomophthora</taxon>
    </lineage>
</organism>
<sequence>MSITASSENCSGMTSRKSESMRKPSLVQGQSNQQTGAWLHFVAGGAGGFIGTFLFSPLEVIKTRFQSSLYQHNLNNPTGKTGVFQNMKFHVTDTLGSIRSLYKIEGGRALFKGLGPTLAGVVPSRSIYFFSYGNGKKLLTELNGGQETSAVHLASAACAGTLTATLTNPIWVIRTRLQLQSEKARTYRNSLHCIYEILRQEGTRGLYKGLSASYLGVIESTLQWVVYEKLKDQVLQRNPTLDPSAPRSASDWGETLLCAGTAKLFAAIVAYPHEVLRTRLRQNSITTNQFKYTGLIQCTRLIVKEEGVRGLYSGMTPHLLRVVPNAAVLFGTYEMIMHYFGGRN</sequence>
<keyword evidence="2" id="KW-1185">Reference proteome</keyword>
<name>A0ACC2TWB9_9FUNG</name>
<evidence type="ECO:0000313" key="2">
    <source>
        <dbReference type="Proteomes" id="UP001165960"/>
    </source>
</evidence>
<proteinExistence type="predicted"/>
<gene>
    <name evidence="1" type="primary">RIM2_1</name>
    <name evidence="1" type="ORF">DSO57_1001685</name>
</gene>
<accession>A0ACC2TWB9</accession>
<evidence type="ECO:0000313" key="1">
    <source>
        <dbReference type="EMBL" id="KAJ9078934.1"/>
    </source>
</evidence>
<protein>
    <submittedName>
        <fullName evidence="1">Pyrimidine nucleotide transporter, mitochondrial</fullName>
    </submittedName>
</protein>
<dbReference type="EMBL" id="QTSX02002133">
    <property type="protein sequence ID" value="KAJ9078934.1"/>
    <property type="molecule type" value="Genomic_DNA"/>
</dbReference>
<reference evidence="1" key="1">
    <citation type="submission" date="2022-04" db="EMBL/GenBank/DDBJ databases">
        <title>Genome of the entomopathogenic fungus Entomophthora muscae.</title>
        <authorList>
            <person name="Elya C."/>
            <person name="Lovett B.R."/>
            <person name="Lee E."/>
            <person name="Macias A.M."/>
            <person name="Hajek A.E."/>
            <person name="De Bivort B.L."/>
            <person name="Kasson M.T."/>
            <person name="De Fine Licht H.H."/>
            <person name="Stajich J.E."/>
        </authorList>
    </citation>
    <scope>NUCLEOTIDE SEQUENCE</scope>
    <source>
        <strain evidence="1">Berkeley</strain>
    </source>
</reference>
<dbReference type="Proteomes" id="UP001165960">
    <property type="component" value="Unassembled WGS sequence"/>
</dbReference>
<comment type="caution">
    <text evidence="1">The sequence shown here is derived from an EMBL/GenBank/DDBJ whole genome shotgun (WGS) entry which is preliminary data.</text>
</comment>